<accession>A0ABR3VEZ4</accession>
<dbReference type="InterPro" id="IPR038883">
    <property type="entry name" value="AN11006-like"/>
</dbReference>
<protein>
    <recommendedName>
        <fullName evidence="3">F-box domain-containing protein</fullName>
    </recommendedName>
</protein>
<dbReference type="EMBL" id="JAZGSY010000114">
    <property type="protein sequence ID" value="KAL1840428.1"/>
    <property type="molecule type" value="Genomic_DNA"/>
</dbReference>
<keyword evidence="2" id="KW-1185">Reference proteome</keyword>
<sequence>MMTTMTKARLSFLSLPAEIRIMIYNLVLRRDLPIELGLFVGPDKWWKDALLVPGWALFYVNKQVSTEARHQFYSINTFAFGETVIPPDEEFYRESDYHGWIQNIGGNALSIRNIDYFLSAAVDQDTVTLPLLVQLGRLMPNVESLVLSYRLLRQDHCLIAIFIRLTPQSRIELTILSLSWQYTPNLKGLTIVCATNSLAEKGAETRKRDALVLHDQVREVLQTRIFRRLEAVDFFPS</sequence>
<gene>
    <name evidence="1" type="ORF">VTJ49DRAFT_502</name>
</gene>
<reference evidence="1 2" key="1">
    <citation type="journal article" date="2024" name="Commun. Biol.">
        <title>Comparative genomic analysis of thermophilic fungi reveals convergent evolutionary adaptations and gene losses.</title>
        <authorList>
            <person name="Steindorff A.S."/>
            <person name="Aguilar-Pontes M.V."/>
            <person name="Robinson A.J."/>
            <person name="Andreopoulos B."/>
            <person name="LaButti K."/>
            <person name="Kuo A."/>
            <person name="Mondo S."/>
            <person name="Riley R."/>
            <person name="Otillar R."/>
            <person name="Haridas S."/>
            <person name="Lipzen A."/>
            <person name="Grimwood J."/>
            <person name="Schmutz J."/>
            <person name="Clum A."/>
            <person name="Reid I.D."/>
            <person name="Moisan M.C."/>
            <person name="Butler G."/>
            <person name="Nguyen T.T.M."/>
            <person name="Dewar K."/>
            <person name="Conant G."/>
            <person name="Drula E."/>
            <person name="Henrissat B."/>
            <person name="Hansel C."/>
            <person name="Singer S."/>
            <person name="Hutchinson M.I."/>
            <person name="de Vries R.P."/>
            <person name="Natvig D.O."/>
            <person name="Powell A.J."/>
            <person name="Tsang A."/>
            <person name="Grigoriev I.V."/>
        </authorList>
    </citation>
    <scope>NUCLEOTIDE SEQUENCE [LARGE SCALE GENOMIC DNA]</scope>
    <source>
        <strain evidence="1 2">CBS 620.91</strain>
    </source>
</reference>
<evidence type="ECO:0000313" key="1">
    <source>
        <dbReference type="EMBL" id="KAL1840428.1"/>
    </source>
</evidence>
<evidence type="ECO:0008006" key="3">
    <source>
        <dbReference type="Google" id="ProtNLM"/>
    </source>
</evidence>
<evidence type="ECO:0000313" key="2">
    <source>
        <dbReference type="Proteomes" id="UP001583172"/>
    </source>
</evidence>
<name>A0ABR3VEZ4_HUMIN</name>
<comment type="caution">
    <text evidence="1">The sequence shown here is derived from an EMBL/GenBank/DDBJ whole genome shotgun (WGS) entry which is preliminary data.</text>
</comment>
<dbReference type="Proteomes" id="UP001583172">
    <property type="component" value="Unassembled WGS sequence"/>
</dbReference>
<proteinExistence type="predicted"/>
<dbReference type="PANTHER" id="PTHR42085:SF8">
    <property type="entry name" value="F-BOX DOMAIN-CONTAINING PROTEIN"/>
    <property type="match status" value="1"/>
</dbReference>
<organism evidence="1 2">
    <name type="scientific">Humicola insolens</name>
    <name type="common">Soft-rot fungus</name>
    <dbReference type="NCBI Taxonomy" id="85995"/>
    <lineage>
        <taxon>Eukaryota</taxon>
        <taxon>Fungi</taxon>
        <taxon>Dikarya</taxon>
        <taxon>Ascomycota</taxon>
        <taxon>Pezizomycotina</taxon>
        <taxon>Sordariomycetes</taxon>
        <taxon>Sordariomycetidae</taxon>
        <taxon>Sordariales</taxon>
        <taxon>Chaetomiaceae</taxon>
        <taxon>Mycothermus</taxon>
    </lineage>
</organism>
<dbReference type="PANTHER" id="PTHR42085">
    <property type="entry name" value="F-BOX DOMAIN-CONTAINING PROTEIN"/>
    <property type="match status" value="1"/>
</dbReference>